<dbReference type="Gene3D" id="2.40.160.10">
    <property type="entry name" value="Porin"/>
    <property type="match status" value="1"/>
</dbReference>
<evidence type="ECO:0000256" key="1">
    <source>
        <dbReference type="SAM" id="SignalP"/>
    </source>
</evidence>
<name>A0A916BD27_9PROT</name>
<feature type="chain" id="PRO_5037133996" evidence="1">
    <location>
        <begin position="35"/>
        <end position="501"/>
    </location>
</feature>
<reference evidence="2" key="1">
    <citation type="submission" date="2021-02" db="EMBL/GenBank/DDBJ databases">
        <authorList>
            <person name="Han P."/>
        </authorList>
    </citation>
    <scope>NUCLEOTIDE SEQUENCE</scope>
    <source>
        <strain evidence="2">Candidatus Nitrotoga sp. ZN8</strain>
    </source>
</reference>
<evidence type="ECO:0000313" key="3">
    <source>
        <dbReference type="Proteomes" id="UP000675882"/>
    </source>
</evidence>
<proteinExistence type="predicted"/>
<sequence>MKNTMKKNLPNADVFTKKLIAVAVPLLCTLPAHAFATENTQNLEIYVDQNTKQIFSEPGQNRVKMGVFQPVTAQKSSAAGSDNARVQSSIVKQASAADADNAKVKLGQNGVGFESEDGQFKFNIGGRLHADATWHDNDKFQKSGEPLEAHDGTEIRRARIDFRGKLWNDFNFQTEADFADNEVGMKDLFLNYTGWKFGEITVGHQKQSISMELQESSNDIMFTERSLVNSLTGPLFDRAIGLHFKTSDKDWSGQLGFYGDSMKSNRSNSNKGSGKADEGFGATTRWTIAPINTKDDVIHLGGFAGYRSTNGKGELNDNSPSFGYETTHMSNLKLTDTGNISDIHNANMFGLELAAMHGPFSLQGEYVKTTIKRDYGLPSLDFDAFYVQAGWTLTGESRTYKGSDGEFKRLKPGTRFQLGKSGWGAWELAFRYDQNDLSDRNIHGGSQKRATLALNWYLNQNVRLMADYSRNFDIVGSPVKALNGGQPGDVDVITLRTQWAY</sequence>
<dbReference type="EMBL" id="CAJNBL010000026">
    <property type="protein sequence ID" value="CAE6721829.1"/>
    <property type="molecule type" value="Genomic_DNA"/>
</dbReference>
<feature type="signal peptide" evidence="1">
    <location>
        <begin position="1"/>
        <end position="34"/>
    </location>
</feature>
<comment type="caution">
    <text evidence="2">The sequence shown here is derived from an EMBL/GenBank/DDBJ whole genome shotgun (WGS) entry which is preliminary data.</text>
</comment>
<organism evidence="2 3">
    <name type="scientific">Candidatus Nitrotoga fabula</name>
    <dbReference type="NCBI Taxonomy" id="2182327"/>
    <lineage>
        <taxon>Bacteria</taxon>
        <taxon>Pseudomonadati</taxon>
        <taxon>Pseudomonadota</taxon>
        <taxon>Betaproteobacteria</taxon>
        <taxon>Nitrosomonadales</taxon>
        <taxon>Gallionellaceae</taxon>
        <taxon>Candidatus Nitrotoga</taxon>
    </lineage>
</organism>
<accession>A0A916BD27</accession>
<dbReference type="InterPro" id="IPR023614">
    <property type="entry name" value="Porin_dom_sf"/>
</dbReference>
<keyword evidence="3" id="KW-1185">Reference proteome</keyword>
<dbReference type="Proteomes" id="UP000675882">
    <property type="component" value="Unassembled WGS sequence"/>
</dbReference>
<protein>
    <submittedName>
        <fullName evidence="2">Phosphate-specific outer membrane porin OprP Pyrophosphate-specific outer membrane porin OprO</fullName>
    </submittedName>
</protein>
<keyword evidence="1" id="KW-0732">Signal</keyword>
<dbReference type="AlphaFoldDB" id="A0A916BD27"/>
<dbReference type="Pfam" id="PF07396">
    <property type="entry name" value="Porin_O_P"/>
    <property type="match status" value="1"/>
</dbReference>
<dbReference type="InterPro" id="IPR010870">
    <property type="entry name" value="Porin_O/P"/>
</dbReference>
<evidence type="ECO:0000313" key="2">
    <source>
        <dbReference type="EMBL" id="CAE6721829.1"/>
    </source>
</evidence>
<gene>
    <name evidence="2" type="ORF">NTGZN8_320004</name>
</gene>
<dbReference type="SUPFAM" id="SSF56935">
    <property type="entry name" value="Porins"/>
    <property type="match status" value="1"/>
</dbReference>